<accession>A0A6N2KZZ4</accession>
<dbReference type="PANTHER" id="PTHR34457:SF3">
    <property type="entry name" value="PROTEIN TIC236, CHLOROPLASTIC"/>
    <property type="match status" value="1"/>
</dbReference>
<dbReference type="PANTHER" id="PTHR34457">
    <property type="entry name" value="EMBRYO DEFECTIVE 2410"/>
    <property type="match status" value="1"/>
</dbReference>
<evidence type="ECO:0000313" key="1">
    <source>
        <dbReference type="EMBL" id="VFU34164.1"/>
    </source>
</evidence>
<dbReference type="AlphaFoldDB" id="A0A6N2KZZ4"/>
<reference evidence="1" key="1">
    <citation type="submission" date="2019-03" db="EMBL/GenBank/DDBJ databases">
        <authorList>
            <person name="Mank J."/>
            <person name="Almeida P."/>
        </authorList>
    </citation>
    <scope>NUCLEOTIDE SEQUENCE</scope>
    <source>
        <strain evidence="1">78183</strain>
    </source>
</reference>
<dbReference type="EMBL" id="CAADRP010001001">
    <property type="protein sequence ID" value="VFU34164.1"/>
    <property type="molecule type" value="Genomic_DNA"/>
</dbReference>
<name>A0A6N2KZZ4_SALVM</name>
<proteinExistence type="predicted"/>
<sequence>MRNRVRVECVEESFVQRRAFENGEVNLVLTQVRLNREHLNAAKFEPEHGPDPMLDLVLVGSKW</sequence>
<organism evidence="1">
    <name type="scientific">Salix viminalis</name>
    <name type="common">Common osier</name>
    <name type="synonym">Basket willow</name>
    <dbReference type="NCBI Taxonomy" id="40686"/>
    <lineage>
        <taxon>Eukaryota</taxon>
        <taxon>Viridiplantae</taxon>
        <taxon>Streptophyta</taxon>
        <taxon>Embryophyta</taxon>
        <taxon>Tracheophyta</taxon>
        <taxon>Spermatophyta</taxon>
        <taxon>Magnoliopsida</taxon>
        <taxon>eudicotyledons</taxon>
        <taxon>Gunneridae</taxon>
        <taxon>Pentapetalae</taxon>
        <taxon>rosids</taxon>
        <taxon>fabids</taxon>
        <taxon>Malpighiales</taxon>
        <taxon>Salicaceae</taxon>
        <taxon>Saliceae</taxon>
        <taxon>Salix</taxon>
    </lineage>
</organism>
<gene>
    <name evidence="1" type="ORF">SVIM_LOCUS162500</name>
</gene>
<dbReference type="InterPro" id="IPR053022">
    <property type="entry name" value="Chloroplast_translocon_comp"/>
</dbReference>
<protein>
    <submittedName>
        <fullName evidence="1">Uncharacterized protein</fullName>
    </submittedName>
</protein>